<evidence type="ECO:0000313" key="3">
    <source>
        <dbReference type="Proteomes" id="UP000663889"/>
    </source>
</evidence>
<dbReference type="AlphaFoldDB" id="A0A815CIE0"/>
<dbReference type="EMBL" id="CAJOBE010011385">
    <property type="protein sequence ID" value="CAF4129762.1"/>
    <property type="molecule type" value="Genomic_DNA"/>
</dbReference>
<evidence type="ECO:0000313" key="1">
    <source>
        <dbReference type="EMBL" id="CAF1284051.1"/>
    </source>
</evidence>
<dbReference type="Proteomes" id="UP000663889">
    <property type="component" value="Unassembled WGS sequence"/>
</dbReference>
<reference evidence="1" key="1">
    <citation type="submission" date="2021-02" db="EMBL/GenBank/DDBJ databases">
        <authorList>
            <person name="Nowell W R."/>
        </authorList>
    </citation>
    <scope>NUCLEOTIDE SEQUENCE</scope>
</reference>
<dbReference type="EMBL" id="CAJNOU010002046">
    <property type="protein sequence ID" value="CAF1284051.1"/>
    <property type="molecule type" value="Genomic_DNA"/>
</dbReference>
<evidence type="ECO:0000313" key="2">
    <source>
        <dbReference type="EMBL" id="CAF4129762.1"/>
    </source>
</evidence>
<name>A0A815CIE0_9BILA</name>
<comment type="caution">
    <text evidence="1">The sequence shown here is derived from an EMBL/GenBank/DDBJ whole genome shotgun (WGS) entry which is preliminary data.</text>
</comment>
<proteinExistence type="predicted"/>
<organism evidence="1 3">
    <name type="scientific">Rotaria sordida</name>
    <dbReference type="NCBI Taxonomy" id="392033"/>
    <lineage>
        <taxon>Eukaryota</taxon>
        <taxon>Metazoa</taxon>
        <taxon>Spiralia</taxon>
        <taxon>Gnathifera</taxon>
        <taxon>Rotifera</taxon>
        <taxon>Eurotatoria</taxon>
        <taxon>Bdelloidea</taxon>
        <taxon>Philodinida</taxon>
        <taxon>Philodinidae</taxon>
        <taxon>Rotaria</taxon>
    </lineage>
</organism>
<gene>
    <name evidence="2" type="ORF">FNK824_LOCUS32687</name>
    <name evidence="1" type="ORF">SEV965_LOCUS25415</name>
</gene>
<dbReference type="Proteomes" id="UP000663874">
    <property type="component" value="Unassembled WGS sequence"/>
</dbReference>
<protein>
    <submittedName>
        <fullName evidence="1">Uncharacterized protein</fullName>
    </submittedName>
</protein>
<sequence>MANFHQPPIEPISAYIVNLFHGYKPPRNDTTGLYVCLNCDHYIPSANKTDWLQHTHDVHKADDDVQKTIIKTSSSSSFKLVEEEEMTSTKREAEQTAAQLVQLADQYINGSLKTATDYLDEVKKVIGQAKQ</sequence>
<accession>A0A815CIE0</accession>